<name>A0AA40A292_9PEZI</name>
<organism evidence="5 6">
    <name type="scientific">Lasiosphaeris hirsuta</name>
    <dbReference type="NCBI Taxonomy" id="260670"/>
    <lineage>
        <taxon>Eukaryota</taxon>
        <taxon>Fungi</taxon>
        <taxon>Dikarya</taxon>
        <taxon>Ascomycota</taxon>
        <taxon>Pezizomycotina</taxon>
        <taxon>Sordariomycetes</taxon>
        <taxon>Sordariomycetidae</taxon>
        <taxon>Sordariales</taxon>
        <taxon>Lasiosphaeriaceae</taxon>
        <taxon>Lasiosphaeris</taxon>
    </lineage>
</organism>
<keyword evidence="2" id="KW-0521">NADP</keyword>
<evidence type="ECO:0000256" key="1">
    <source>
        <dbReference type="ARBA" id="ARBA00006328"/>
    </source>
</evidence>
<evidence type="ECO:0000313" key="5">
    <source>
        <dbReference type="EMBL" id="KAK0707980.1"/>
    </source>
</evidence>
<dbReference type="GO" id="GO:0005634">
    <property type="term" value="C:nucleus"/>
    <property type="evidence" value="ECO:0007669"/>
    <property type="project" value="TreeGrafter"/>
</dbReference>
<dbReference type="EMBL" id="JAUKUA010000006">
    <property type="protein sequence ID" value="KAK0707980.1"/>
    <property type="molecule type" value="Genomic_DNA"/>
</dbReference>
<evidence type="ECO:0000256" key="3">
    <source>
        <dbReference type="ARBA" id="ARBA00023002"/>
    </source>
</evidence>
<evidence type="ECO:0000256" key="2">
    <source>
        <dbReference type="ARBA" id="ARBA00022857"/>
    </source>
</evidence>
<comment type="similarity">
    <text evidence="1">Belongs to the NmrA-type oxidoreductase family.</text>
</comment>
<sequence length="310" mass="34637">MATDSPPAVFVASATGTQGSAVARQLRDLGWQVHATTRNTDSEAAKDLIARGVRVTQGDWNNEAALEEAIAGCHLLFLCLFPNFTDPSIELAQAKAIFRIAKAARVTHAIYSGGLPTQTLPRYDPTSFIEPFRVSKQNIEKELKGAGFKYWTILEPAFFMANFLSPKVEWQYPGATETGSFNFAYRPDTVLPLIDHEDIAAFSVAAFREPDRFHQQTIRLAGELLTVGKIIELLAHTAERNLRGGYLSDEEVGKATDFKVTNQVLTFDLYTLVNLDEVRRWGLRLGTFEEFVEREAGNVKETYRNVKTSR</sequence>
<proteinExistence type="inferred from homology"/>
<feature type="domain" description="NmrA-like" evidence="4">
    <location>
        <begin position="9"/>
        <end position="265"/>
    </location>
</feature>
<dbReference type="GO" id="GO:0016491">
    <property type="term" value="F:oxidoreductase activity"/>
    <property type="evidence" value="ECO:0007669"/>
    <property type="project" value="UniProtKB-KW"/>
</dbReference>
<dbReference type="InterPro" id="IPR008030">
    <property type="entry name" value="NmrA-like"/>
</dbReference>
<dbReference type="InterPro" id="IPR051164">
    <property type="entry name" value="NmrA-like_oxidored"/>
</dbReference>
<dbReference type="SUPFAM" id="SSF51735">
    <property type="entry name" value="NAD(P)-binding Rossmann-fold domains"/>
    <property type="match status" value="1"/>
</dbReference>
<evidence type="ECO:0000259" key="4">
    <source>
        <dbReference type="Pfam" id="PF05368"/>
    </source>
</evidence>
<dbReference type="InterPro" id="IPR036291">
    <property type="entry name" value="NAD(P)-bd_dom_sf"/>
</dbReference>
<dbReference type="Pfam" id="PF05368">
    <property type="entry name" value="NmrA"/>
    <property type="match status" value="1"/>
</dbReference>
<protein>
    <submittedName>
        <fullName evidence="5">NAD dependent epimerase/dehydratase</fullName>
    </submittedName>
</protein>
<dbReference type="Gene3D" id="3.40.50.720">
    <property type="entry name" value="NAD(P)-binding Rossmann-like Domain"/>
    <property type="match status" value="1"/>
</dbReference>
<dbReference type="PANTHER" id="PTHR42748:SF30">
    <property type="entry name" value="NMRA-LIKE DOMAIN-CONTAINING PROTEIN"/>
    <property type="match status" value="1"/>
</dbReference>
<dbReference type="PANTHER" id="PTHR42748">
    <property type="entry name" value="NITROGEN METABOLITE REPRESSION PROTEIN NMRA FAMILY MEMBER"/>
    <property type="match status" value="1"/>
</dbReference>
<comment type="caution">
    <text evidence="5">The sequence shown here is derived from an EMBL/GenBank/DDBJ whole genome shotgun (WGS) entry which is preliminary data.</text>
</comment>
<reference evidence="5" key="1">
    <citation type="submission" date="2023-06" db="EMBL/GenBank/DDBJ databases">
        <title>Genome-scale phylogeny and comparative genomics of the fungal order Sordariales.</title>
        <authorList>
            <consortium name="Lawrence Berkeley National Laboratory"/>
            <person name="Hensen N."/>
            <person name="Bonometti L."/>
            <person name="Westerberg I."/>
            <person name="Brannstrom I.O."/>
            <person name="Guillou S."/>
            <person name="Cros-Aarteil S."/>
            <person name="Calhoun S."/>
            <person name="Haridas S."/>
            <person name="Kuo A."/>
            <person name="Mondo S."/>
            <person name="Pangilinan J."/>
            <person name="Riley R."/>
            <person name="Labutti K."/>
            <person name="Andreopoulos B."/>
            <person name="Lipzen A."/>
            <person name="Chen C."/>
            <person name="Yanf M."/>
            <person name="Daum C."/>
            <person name="Ng V."/>
            <person name="Clum A."/>
            <person name="Steindorff A."/>
            <person name="Ohm R."/>
            <person name="Martin F."/>
            <person name="Silar P."/>
            <person name="Natvig D."/>
            <person name="Lalanne C."/>
            <person name="Gautier V."/>
            <person name="Ament-Velasquez S.L."/>
            <person name="Kruys A."/>
            <person name="Hutchinson M.I."/>
            <person name="Powell A.J."/>
            <person name="Barry K."/>
            <person name="Miller A.N."/>
            <person name="Grigoriev I.V."/>
            <person name="Debuchy R."/>
            <person name="Gladieux P."/>
            <person name="Thoren M.H."/>
            <person name="Johannesson H."/>
        </authorList>
    </citation>
    <scope>NUCLEOTIDE SEQUENCE</scope>
    <source>
        <strain evidence="5">SMH4607-1</strain>
    </source>
</reference>
<dbReference type="AlphaFoldDB" id="A0AA40A292"/>
<evidence type="ECO:0000313" key="6">
    <source>
        <dbReference type="Proteomes" id="UP001172102"/>
    </source>
</evidence>
<gene>
    <name evidence="5" type="ORF">B0H67DRAFT_496762</name>
</gene>
<dbReference type="Proteomes" id="UP001172102">
    <property type="component" value="Unassembled WGS sequence"/>
</dbReference>
<dbReference type="Gene3D" id="3.90.25.10">
    <property type="entry name" value="UDP-galactose 4-epimerase, domain 1"/>
    <property type="match status" value="1"/>
</dbReference>
<keyword evidence="3" id="KW-0560">Oxidoreductase</keyword>
<keyword evidence="6" id="KW-1185">Reference proteome</keyword>
<accession>A0AA40A292</accession>